<organism evidence="1 2">
    <name type="scientific">Paenibacillus thermoaerophilus</name>
    <dbReference type="NCBI Taxonomy" id="1215385"/>
    <lineage>
        <taxon>Bacteria</taxon>
        <taxon>Bacillati</taxon>
        <taxon>Bacillota</taxon>
        <taxon>Bacilli</taxon>
        <taxon>Bacillales</taxon>
        <taxon>Paenibacillaceae</taxon>
        <taxon>Paenibacillus</taxon>
    </lineage>
</organism>
<dbReference type="InterPro" id="IPR011330">
    <property type="entry name" value="Glyco_hydro/deAcase_b/a-brl"/>
</dbReference>
<keyword evidence="2" id="KW-1185">Reference proteome</keyword>
<dbReference type="Proteomes" id="UP001596528">
    <property type="component" value="Unassembled WGS sequence"/>
</dbReference>
<evidence type="ECO:0000313" key="1">
    <source>
        <dbReference type="EMBL" id="MFC7749206.1"/>
    </source>
</evidence>
<evidence type="ECO:0000313" key="2">
    <source>
        <dbReference type="Proteomes" id="UP001596528"/>
    </source>
</evidence>
<dbReference type="RefSeq" id="WP_138788947.1">
    <property type="nucleotide sequence ID" value="NZ_JBHTGQ010000010.1"/>
</dbReference>
<sequence length="564" mass="62885">MKMARVAILTDRKAAERRWRYGADVFEAYLEEIAASAGIPFERLESVRELKAERCDIAVVAISEEDDETLGILMDFAKQGGTIVSCAGLNRMAGRLGCRELAAAGAGYAQLPAALGGRPVPYRYLLAKPWVPLPATAGAGAAVRGIGTLSAGEGGGTRPEVPLLLEIAVGRGRIVRWNVHIPYTVVAFQQGSGPVVEDGVPAPDGTGALDEGILKADDRCEMDWDRDRLRTDTGYPYYAYPYADWWREAFVGGLLREAQVKGLALPFVDYWPEGVEQVAMISHDSDMNIDESAAATLDVLKECGIRSTWCMLEPGYSAGIYERVRQEGHELAYHYNALEMDGGRWDRGEFERQLAFIRERTGEPIVTNKNHYTRYEGWGELFRWCEQYGIRSDQTRGPSKKGNVGFLFGTCRPYYPIARYDEQNRLYRVLEVGFLTQDLNHPSLPDTSVIAPFLDAVADVRGVAHFLFHQTHIWREPGVADALRAVVREAKARGYQFWTNERIWRWEEARRQVRIVRDGNGAARVEQAPPDAVIWTPAQDGQAGSAVRFGVKCVRYAVKNEVGS</sequence>
<accession>A0ABW2UZ71</accession>
<protein>
    <recommendedName>
        <fullName evidence="3">NodB homology domain-containing protein</fullName>
    </recommendedName>
</protein>
<evidence type="ECO:0008006" key="3">
    <source>
        <dbReference type="Google" id="ProtNLM"/>
    </source>
</evidence>
<proteinExistence type="predicted"/>
<gene>
    <name evidence="1" type="ORF">ACFQWB_04520</name>
</gene>
<reference evidence="2" key="1">
    <citation type="journal article" date="2019" name="Int. J. Syst. Evol. Microbiol.">
        <title>The Global Catalogue of Microorganisms (GCM) 10K type strain sequencing project: providing services to taxonomists for standard genome sequencing and annotation.</title>
        <authorList>
            <consortium name="The Broad Institute Genomics Platform"/>
            <consortium name="The Broad Institute Genome Sequencing Center for Infectious Disease"/>
            <person name="Wu L."/>
            <person name="Ma J."/>
        </authorList>
    </citation>
    <scope>NUCLEOTIDE SEQUENCE [LARGE SCALE GENOMIC DNA]</scope>
    <source>
        <strain evidence="2">JCM 18657</strain>
    </source>
</reference>
<dbReference type="EMBL" id="JBHTGQ010000010">
    <property type="protein sequence ID" value="MFC7749206.1"/>
    <property type="molecule type" value="Genomic_DNA"/>
</dbReference>
<dbReference type="SUPFAM" id="SSF88713">
    <property type="entry name" value="Glycoside hydrolase/deacetylase"/>
    <property type="match status" value="1"/>
</dbReference>
<comment type="caution">
    <text evidence="1">The sequence shown here is derived from an EMBL/GenBank/DDBJ whole genome shotgun (WGS) entry which is preliminary data.</text>
</comment>
<dbReference type="Gene3D" id="3.20.20.370">
    <property type="entry name" value="Glycoside hydrolase/deacetylase"/>
    <property type="match status" value="1"/>
</dbReference>
<name>A0ABW2UZ71_9BACL</name>